<proteinExistence type="predicted"/>
<gene>
    <name evidence="2" type="ORF">JI435_123350</name>
</gene>
<feature type="region of interest" description="Disordered" evidence="1">
    <location>
        <begin position="1"/>
        <end position="20"/>
    </location>
</feature>
<keyword evidence="3" id="KW-1185">Reference proteome</keyword>
<dbReference type="AlphaFoldDB" id="A0A7U2IC51"/>
<reference evidence="3" key="1">
    <citation type="journal article" date="2021" name="BMC Genomics">
        <title>Chromosome-level genome assembly and manually-curated proteome of model necrotroph Parastagonospora nodorum Sn15 reveals a genome-wide trove of candidate effector homologs, and redundancy of virulence-related functions within an accessory chromosome.</title>
        <authorList>
            <person name="Bertazzoni S."/>
            <person name="Jones D.A.B."/>
            <person name="Phan H.T."/>
            <person name="Tan K.-C."/>
            <person name="Hane J.K."/>
        </authorList>
    </citation>
    <scope>NUCLEOTIDE SEQUENCE [LARGE SCALE GENOMIC DNA]</scope>
    <source>
        <strain evidence="3">SN15 / ATCC MYA-4574 / FGSC 10173)</strain>
    </source>
</reference>
<evidence type="ECO:0000313" key="2">
    <source>
        <dbReference type="EMBL" id="QRD07132.1"/>
    </source>
</evidence>
<dbReference type="VEuPathDB" id="FungiDB:JI435_123350"/>
<evidence type="ECO:0000256" key="1">
    <source>
        <dbReference type="SAM" id="MobiDB-lite"/>
    </source>
</evidence>
<name>A0A7U2IC51_PHANO</name>
<dbReference type="EMBL" id="CP069044">
    <property type="protein sequence ID" value="QRD07132.1"/>
    <property type="molecule type" value="Genomic_DNA"/>
</dbReference>
<organism evidence="2 3">
    <name type="scientific">Phaeosphaeria nodorum (strain SN15 / ATCC MYA-4574 / FGSC 10173)</name>
    <name type="common">Glume blotch fungus</name>
    <name type="synonym">Parastagonospora nodorum</name>
    <dbReference type="NCBI Taxonomy" id="321614"/>
    <lineage>
        <taxon>Eukaryota</taxon>
        <taxon>Fungi</taxon>
        <taxon>Dikarya</taxon>
        <taxon>Ascomycota</taxon>
        <taxon>Pezizomycotina</taxon>
        <taxon>Dothideomycetes</taxon>
        <taxon>Pleosporomycetidae</taxon>
        <taxon>Pleosporales</taxon>
        <taxon>Pleosporineae</taxon>
        <taxon>Phaeosphaeriaceae</taxon>
        <taxon>Parastagonospora</taxon>
    </lineage>
</organism>
<accession>A0A7U2IC51</accession>
<protein>
    <submittedName>
        <fullName evidence="2">Uncharacterized protein</fullName>
    </submittedName>
</protein>
<sequence length="54" mass="5710">MHAATDCEPWRPDMTGPSSASQRLVLPTIITAISPSALCHPSLPFASTPHVAQL</sequence>
<evidence type="ECO:0000313" key="3">
    <source>
        <dbReference type="Proteomes" id="UP000663193"/>
    </source>
</evidence>
<dbReference type="Proteomes" id="UP000663193">
    <property type="component" value="Chromosome 22"/>
</dbReference>